<reference evidence="4 5" key="1">
    <citation type="submission" date="2020-01" db="EMBL/GenBank/DDBJ databases">
        <authorList>
            <person name="Rodrigo-Torres L."/>
            <person name="Arahal R. D."/>
            <person name="Lucena T."/>
        </authorList>
    </citation>
    <scope>NUCLEOTIDE SEQUENCE [LARGE SCALE GENOMIC DNA]</scope>
    <source>
        <strain evidence="4 5">CECT 9393</strain>
    </source>
</reference>
<dbReference type="PANTHER" id="PTHR12526:SF629">
    <property type="entry name" value="TEICHURONIC ACID BIOSYNTHESIS GLYCOSYLTRANSFERASE TUAH-RELATED"/>
    <property type="match status" value="1"/>
</dbReference>
<dbReference type="Pfam" id="PF00534">
    <property type="entry name" value="Glycos_transf_1"/>
    <property type="match status" value="1"/>
</dbReference>
<dbReference type="GO" id="GO:0016757">
    <property type="term" value="F:glycosyltransferase activity"/>
    <property type="evidence" value="ECO:0007669"/>
    <property type="project" value="UniProtKB-KW"/>
</dbReference>
<feature type="domain" description="Glycosyl transferase family 1" evidence="3">
    <location>
        <begin position="194"/>
        <end position="364"/>
    </location>
</feature>
<dbReference type="EMBL" id="CACVBY010000002">
    <property type="protein sequence ID" value="CAA7385842.1"/>
    <property type="molecule type" value="Genomic_DNA"/>
</dbReference>
<dbReference type="PANTHER" id="PTHR12526">
    <property type="entry name" value="GLYCOSYLTRANSFERASE"/>
    <property type="match status" value="1"/>
</dbReference>
<evidence type="ECO:0000259" key="3">
    <source>
        <dbReference type="Pfam" id="PF00534"/>
    </source>
</evidence>
<proteinExistence type="predicted"/>
<dbReference type="AlphaFoldDB" id="A0A6N4XPW5"/>
<sequence>MDYIPLFLLWITFMLKILFLTTAHRYDDDRIFYHQAKELKEKGYLVKICSLCSEYNRSIDGIEIESYSILEKSSKKKSEIFQEVIRSFLPDCIICSEPLAVIASKKFKEKKMSIIYDITEWYPSFRMLQSYSFFSRFIHAIKFFLIQIYAGFCSTHFIFGEVSKKFPLAYIFPFKKNILLPYYPHQSYVKESIKELKEKEINLCYTGRISKEDGIENFFKAAHLFRHNRPEVELKMTIVGAPKRITDKEYFSHLLKEYNWENISIRNYVPFTEFTDSYTDVDICFDLRERNFEYNHCLPIKLFYYAGSGKPVIYSHLKAIENHIDISKFGYLVDPEDAYTISSLIENYIDHPNLYDQHARFARKLFTENFNWDIIRDLFTNFIRQSIKR</sequence>
<evidence type="ECO:0000256" key="1">
    <source>
        <dbReference type="ARBA" id="ARBA00022676"/>
    </source>
</evidence>
<name>A0A6N4XPW5_9FLAO</name>
<evidence type="ECO:0000256" key="2">
    <source>
        <dbReference type="ARBA" id="ARBA00022679"/>
    </source>
</evidence>
<protein>
    <recommendedName>
        <fullName evidence="3">Glycosyl transferase family 1 domain-containing protein</fullName>
    </recommendedName>
</protein>
<evidence type="ECO:0000313" key="4">
    <source>
        <dbReference type="EMBL" id="CAA7385842.1"/>
    </source>
</evidence>
<dbReference type="Proteomes" id="UP000445309">
    <property type="component" value="Unassembled WGS sequence"/>
</dbReference>
<evidence type="ECO:0000313" key="5">
    <source>
        <dbReference type="Proteomes" id="UP000445309"/>
    </source>
</evidence>
<keyword evidence="2" id="KW-0808">Transferase</keyword>
<dbReference type="Gene3D" id="3.40.50.2000">
    <property type="entry name" value="Glycogen Phosphorylase B"/>
    <property type="match status" value="2"/>
</dbReference>
<accession>A0A6N4XPW5</accession>
<gene>
    <name evidence="4" type="ORF">CHRY9393_00128</name>
</gene>
<keyword evidence="5" id="KW-1185">Reference proteome</keyword>
<organism evidence="4 5">
    <name type="scientific">Chryseobacterium fistulae</name>
    <dbReference type="NCBI Taxonomy" id="2675058"/>
    <lineage>
        <taxon>Bacteria</taxon>
        <taxon>Pseudomonadati</taxon>
        <taxon>Bacteroidota</taxon>
        <taxon>Flavobacteriia</taxon>
        <taxon>Flavobacteriales</taxon>
        <taxon>Weeksellaceae</taxon>
        <taxon>Chryseobacterium group</taxon>
        <taxon>Chryseobacterium</taxon>
    </lineage>
</organism>
<dbReference type="SUPFAM" id="SSF53756">
    <property type="entry name" value="UDP-Glycosyltransferase/glycogen phosphorylase"/>
    <property type="match status" value="1"/>
</dbReference>
<dbReference type="InterPro" id="IPR001296">
    <property type="entry name" value="Glyco_trans_1"/>
</dbReference>
<keyword evidence="1" id="KW-0328">Glycosyltransferase</keyword>